<dbReference type="InterPro" id="IPR003593">
    <property type="entry name" value="AAA+_ATPase"/>
</dbReference>
<gene>
    <name evidence="3" type="ordered locus">Ethha_0792</name>
</gene>
<dbReference type="InterPro" id="IPR050921">
    <property type="entry name" value="T4SS_GSP_E_ATPase"/>
</dbReference>
<feature type="domain" description="Bacterial type II secretion system protein E" evidence="2">
    <location>
        <begin position="195"/>
        <end position="209"/>
    </location>
</feature>
<dbReference type="CDD" id="cd01131">
    <property type="entry name" value="PilT"/>
    <property type="match status" value="1"/>
</dbReference>
<dbReference type="PANTHER" id="PTHR30486">
    <property type="entry name" value="TWITCHING MOTILITY PROTEIN PILT"/>
    <property type="match status" value="1"/>
</dbReference>
<dbReference type="InterPro" id="IPR006321">
    <property type="entry name" value="PilT/PilU"/>
</dbReference>
<evidence type="ECO:0000313" key="4">
    <source>
        <dbReference type="Proteomes" id="UP000001551"/>
    </source>
</evidence>
<name>E6U2Z4_ETHHY</name>
<dbReference type="Gene3D" id="3.40.50.300">
    <property type="entry name" value="P-loop containing nucleotide triphosphate hydrolases"/>
    <property type="match status" value="1"/>
</dbReference>
<keyword evidence="4" id="KW-1185">Reference proteome</keyword>
<dbReference type="Gene3D" id="3.30.450.90">
    <property type="match status" value="1"/>
</dbReference>
<dbReference type="GO" id="GO:0005524">
    <property type="term" value="F:ATP binding"/>
    <property type="evidence" value="ECO:0007669"/>
    <property type="project" value="InterPro"/>
</dbReference>
<dbReference type="Proteomes" id="UP000001551">
    <property type="component" value="Chromosome"/>
</dbReference>
<dbReference type="KEGG" id="eha:Ethha_0792"/>
<evidence type="ECO:0000259" key="2">
    <source>
        <dbReference type="PROSITE" id="PS00662"/>
    </source>
</evidence>
<dbReference type="EMBL" id="CP002400">
    <property type="protein sequence ID" value="ADU26361.1"/>
    <property type="molecule type" value="Genomic_DNA"/>
</dbReference>
<organism evidence="3 4">
    <name type="scientific">Ethanoligenens harbinense (strain DSM 18485 / JCM 12961 / CGMCC 1.5033 / YUAN-3)</name>
    <dbReference type="NCBI Taxonomy" id="663278"/>
    <lineage>
        <taxon>Bacteria</taxon>
        <taxon>Bacillati</taxon>
        <taxon>Bacillota</taxon>
        <taxon>Clostridia</taxon>
        <taxon>Eubacteriales</taxon>
        <taxon>Oscillospiraceae</taxon>
        <taxon>Ethanoligenens</taxon>
    </lineage>
</organism>
<dbReference type="eggNOG" id="COG2805">
    <property type="taxonomic scope" value="Bacteria"/>
</dbReference>
<dbReference type="GO" id="GO:0016887">
    <property type="term" value="F:ATP hydrolysis activity"/>
    <property type="evidence" value="ECO:0007669"/>
    <property type="project" value="InterPro"/>
</dbReference>
<dbReference type="SMART" id="SM00382">
    <property type="entry name" value="AAA"/>
    <property type="match status" value="1"/>
</dbReference>
<accession>E6U2Z4</accession>
<dbReference type="PROSITE" id="PS00662">
    <property type="entry name" value="T2SP_E"/>
    <property type="match status" value="1"/>
</dbReference>
<dbReference type="AlphaFoldDB" id="E6U2Z4"/>
<protein>
    <submittedName>
        <fullName evidence="3">Twitching motility protein</fullName>
    </submittedName>
</protein>
<dbReference type="InterPro" id="IPR027417">
    <property type="entry name" value="P-loop_NTPase"/>
</dbReference>
<sequence>MKRVDELLFKAMDCKSSDLHLTVGVPPMVRINGLLRPLEGYDVLLPEDTQEIAASMLTEAQNQEVETKGQTDFSYVIQDVGRFRVNIYKQRRSYSIAIRVLAATMPTIESLGLPGTLKELALRPRGLVLVTGPTGSGKSTTLAAMVDYINMNRRCHVLTIEDPIEYLHKHKNSIVNQREVGDDTDSFAGALRSALREDPDVILVGEMRDLETISTAISAAETGHFVLSTLHTNGAAQTVDRIIDMFPPFQQQQIRVQLSSVLQAVITQQLLPNVLHDGRVVAMELMLCNDAVRNMIRDNKCHQIVTALQTGIKQGMMPMDYSLSRLVKANQITQAEAMSHSMDKETLRRYLTM</sequence>
<dbReference type="InterPro" id="IPR001482">
    <property type="entry name" value="T2SS/T4SS_dom"/>
</dbReference>
<dbReference type="Pfam" id="PF00437">
    <property type="entry name" value="T2SSE"/>
    <property type="match status" value="1"/>
</dbReference>
<dbReference type="NCBIfam" id="TIGR01420">
    <property type="entry name" value="pilT_fam"/>
    <property type="match status" value="1"/>
</dbReference>
<dbReference type="HOGENOM" id="CLU_013446_4_0_9"/>
<dbReference type="STRING" id="663278.Ethha_0792"/>
<reference evidence="3 4" key="1">
    <citation type="submission" date="2010-12" db="EMBL/GenBank/DDBJ databases">
        <title>Complete sequence of Ethanoligenens harbinense YUAN-3.</title>
        <authorList>
            <person name="Lucas S."/>
            <person name="Copeland A."/>
            <person name="Lapidus A."/>
            <person name="Cheng J.-F."/>
            <person name="Bruce D."/>
            <person name="Goodwin L."/>
            <person name="Pitluck S."/>
            <person name="Chertkov O."/>
            <person name="Misra M."/>
            <person name="Detter J.C."/>
            <person name="Han C."/>
            <person name="Tapia R."/>
            <person name="Land M."/>
            <person name="Hauser L."/>
            <person name="Jeffries C."/>
            <person name="Kyrpides N."/>
            <person name="Ivanova N."/>
            <person name="Mikhailova N."/>
            <person name="Wang A."/>
            <person name="Mouttaki H."/>
            <person name="He Z."/>
            <person name="Zhou J."/>
            <person name="Hemme C.L."/>
            <person name="Woyke T."/>
        </authorList>
    </citation>
    <scope>NUCLEOTIDE SEQUENCE [LARGE SCALE GENOMIC DNA]</scope>
    <source>
        <strain evidence="4">DSM 18485 / JCM 12961 / CGMCC 1.5033 / YUAN-3</strain>
    </source>
</reference>
<evidence type="ECO:0000313" key="3">
    <source>
        <dbReference type="EMBL" id="ADU26361.1"/>
    </source>
</evidence>
<proteinExistence type="inferred from homology"/>
<evidence type="ECO:0000256" key="1">
    <source>
        <dbReference type="ARBA" id="ARBA00006611"/>
    </source>
</evidence>
<dbReference type="SUPFAM" id="SSF52540">
    <property type="entry name" value="P-loop containing nucleoside triphosphate hydrolases"/>
    <property type="match status" value="1"/>
</dbReference>
<comment type="similarity">
    <text evidence="1">Belongs to the GSP E family.</text>
</comment>
<dbReference type="RefSeq" id="WP_013484731.1">
    <property type="nucleotide sequence ID" value="NC_014828.1"/>
</dbReference>